<keyword evidence="2" id="KW-1185">Reference proteome</keyword>
<protein>
    <submittedName>
        <fullName evidence="1">Uncharacterized protein</fullName>
    </submittedName>
</protein>
<sequence length="112" mass="12398">MPRAQRKQEQACSYGSYNANMSIEPTVHVVYPAGCGGIGERGGSWPGPELMRQLSEFSAIHPSVAALRRKYTTVSAQVFRNQADLPTKERVFITTVGAPEYVKWLVVCQEPL</sequence>
<evidence type="ECO:0000313" key="1">
    <source>
        <dbReference type="EMBL" id="CAH3857734.1"/>
    </source>
</evidence>
<name>A0A9P0SF25_PIEBR</name>
<dbReference type="AlphaFoldDB" id="A0A9P0SF25"/>
<dbReference type="Proteomes" id="UP001152562">
    <property type="component" value="Unassembled WGS sequence"/>
</dbReference>
<dbReference type="EMBL" id="CALOZG010000001">
    <property type="protein sequence ID" value="CAH3857734.1"/>
    <property type="molecule type" value="Genomic_DNA"/>
</dbReference>
<proteinExistence type="predicted"/>
<comment type="caution">
    <text evidence="1">The sequence shown here is derived from an EMBL/GenBank/DDBJ whole genome shotgun (WGS) entry which is preliminary data.</text>
</comment>
<accession>A0A9P0SF25</accession>
<gene>
    <name evidence="1" type="ORF">PIBRA_LOCUS419</name>
</gene>
<reference evidence="1" key="1">
    <citation type="submission" date="2022-05" db="EMBL/GenBank/DDBJ databases">
        <authorList>
            <person name="Okamura Y."/>
        </authorList>
    </citation>
    <scope>NUCLEOTIDE SEQUENCE</scope>
</reference>
<evidence type="ECO:0000313" key="2">
    <source>
        <dbReference type="Proteomes" id="UP001152562"/>
    </source>
</evidence>
<organism evidence="1 2">
    <name type="scientific">Pieris brassicae</name>
    <name type="common">White butterfly</name>
    <name type="synonym">Large white butterfly</name>
    <dbReference type="NCBI Taxonomy" id="7116"/>
    <lineage>
        <taxon>Eukaryota</taxon>
        <taxon>Metazoa</taxon>
        <taxon>Ecdysozoa</taxon>
        <taxon>Arthropoda</taxon>
        <taxon>Hexapoda</taxon>
        <taxon>Insecta</taxon>
        <taxon>Pterygota</taxon>
        <taxon>Neoptera</taxon>
        <taxon>Endopterygota</taxon>
        <taxon>Lepidoptera</taxon>
        <taxon>Glossata</taxon>
        <taxon>Ditrysia</taxon>
        <taxon>Papilionoidea</taxon>
        <taxon>Pieridae</taxon>
        <taxon>Pierinae</taxon>
        <taxon>Pieris</taxon>
    </lineage>
</organism>